<reference evidence="6" key="1">
    <citation type="submission" date="2022-11" db="UniProtKB">
        <authorList>
            <consortium name="WormBaseParasite"/>
        </authorList>
    </citation>
    <scope>IDENTIFICATION</scope>
</reference>
<name>A0A914USD8_9BILA</name>
<evidence type="ECO:0000256" key="1">
    <source>
        <dbReference type="ARBA" id="ARBA00023015"/>
    </source>
</evidence>
<dbReference type="Proteomes" id="UP000887566">
    <property type="component" value="Unplaced"/>
</dbReference>
<evidence type="ECO:0000313" key="5">
    <source>
        <dbReference type="Proteomes" id="UP000887566"/>
    </source>
</evidence>
<dbReference type="SUPFAM" id="SSF47459">
    <property type="entry name" value="HLH, helix-loop-helix DNA-binding domain"/>
    <property type="match status" value="1"/>
</dbReference>
<dbReference type="Pfam" id="PF23171">
    <property type="entry name" value="bHLH_HIF1A"/>
    <property type="match status" value="1"/>
</dbReference>
<evidence type="ECO:0000256" key="2">
    <source>
        <dbReference type="ARBA" id="ARBA00023163"/>
    </source>
</evidence>
<keyword evidence="2" id="KW-0804">Transcription</keyword>
<dbReference type="GO" id="GO:0010557">
    <property type="term" value="P:positive regulation of macromolecule biosynthetic process"/>
    <property type="evidence" value="ECO:0007669"/>
    <property type="project" value="UniProtKB-ARBA"/>
</dbReference>
<keyword evidence="1" id="KW-0805">Transcription regulation</keyword>
<dbReference type="GO" id="GO:0000981">
    <property type="term" value="F:DNA-binding transcription factor activity, RNA polymerase II-specific"/>
    <property type="evidence" value="ECO:0007669"/>
    <property type="project" value="TreeGrafter"/>
</dbReference>
<accession>A0A914USD8</accession>
<keyword evidence="5" id="KW-1185">Reference proteome</keyword>
<proteinExistence type="predicted"/>
<dbReference type="InterPro" id="IPR036638">
    <property type="entry name" value="HLH_DNA-bd_sf"/>
</dbReference>
<evidence type="ECO:0000256" key="3">
    <source>
        <dbReference type="ARBA" id="ARBA00023242"/>
    </source>
</evidence>
<dbReference type="InterPro" id="IPR011598">
    <property type="entry name" value="bHLH_dom"/>
</dbReference>
<dbReference type="PROSITE" id="PS50888">
    <property type="entry name" value="BHLH"/>
    <property type="match status" value="1"/>
</dbReference>
<feature type="domain" description="BHLH" evidence="4">
    <location>
        <begin position="7"/>
        <end position="61"/>
    </location>
</feature>
<evidence type="ECO:0000259" key="4">
    <source>
        <dbReference type="PROSITE" id="PS50888"/>
    </source>
</evidence>
<dbReference type="PANTHER" id="PTHR23043">
    <property type="entry name" value="HYPOXIA-INDUCIBLE FACTOR 1 ALPHA"/>
    <property type="match status" value="1"/>
</dbReference>
<dbReference type="PANTHER" id="PTHR23043:SF17">
    <property type="entry name" value="PROTEIN SIMILAR"/>
    <property type="match status" value="1"/>
</dbReference>
<organism evidence="5 6">
    <name type="scientific">Plectus sambesii</name>
    <dbReference type="NCBI Taxonomy" id="2011161"/>
    <lineage>
        <taxon>Eukaryota</taxon>
        <taxon>Metazoa</taxon>
        <taxon>Ecdysozoa</taxon>
        <taxon>Nematoda</taxon>
        <taxon>Chromadorea</taxon>
        <taxon>Plectida</taxon>
        <taxon>Plectina</taxon>
        <taxon>Plectoidea</taxon>
        <taxon>Plectidae</taxon>
        <taxon>Plectus</taxon>
    </lineage>
</organism>
<dbReference type="WBParaSite" id="PSAMB.scaffold1220size34162.g12013.t1">
    <property type="protein sequence ID" value="PSAMB.scaffold1220size34162.g12013.t1"/>
    <property type="gene ID" value="PSAMB.scaffold1220size34162.g12013"/>
</dbReference>
<sequence>MERDVVSKRVRSRHAAQHRRLNENSEFEQLSAVLPIARAISSQLLDKASVVRLTISCMRLYDFAVYGSPTWLVESNYGSLQLNDEWALQMMLNSNYSTQISLGKWALAFLT</sequence>
<dbReference type="AlphaFoldDB" id="A0A914USD8"/>
<keyword evidence="3" id="KW-0539">Nucleus</keyword>
<dbReference type="GO" id="GO:0000977">
    <property type="term" value="F:RNA polymerase II transcription regulatory region sequence-specific DNA binding"/>
    <property type="evidence" value="ECO:0007669"/>
    <property type="project" value="TreeGrafter"/>
</dbReference>
<evidence type="ECO:0000313" key="6">
    <source>
        <dbReference type="WBParaSite" id="PSAMB.scaffold1220size34162.g12013.t1"/>
    </source>
</evidence>
<dbReference type="GO" id="GO:0046983">
    <property type="term" value="F:protein dimerization activity"/>
    <property type="evidence" value="ECO:0007669"/>
    <property type="project" value="InterPro"/>
</dbReference>
<protein>
    <submittedName>
        <fullName evidence="6">BHLH domain-containing protein</fullName>
    </submittedName>
</protein>